<dbReference type="Proteomes" id="UP000559256">
    <property type="component" value="Unassembled WGS sequence"/>
</dbReference>
<evidence type="ECO:0008006" key="3">
    <source>
        <dbReference type="Google" id="ProtNLM"/>
    </source>
</evidence>
<name>A0A8H5FRK6_9AGAR</name>
<comment type="caution">
    <text evidence="1">The sequence shown here is derived from an EMBL/GenBank/DDBJ whole genome shotgun (WGS) entry which is preliminary data.</text>
</comment>
<accession>A0A8H5FRK6</accession>
<dbReference type="EMBL" id="JAACJM010000101">
    <property type="protein sequence ID" value="KAF5346559.1"/>
    <property type="molecule type" value="Genomic_DNA"/>
</dbReference>
<dbReference type="InterPro" id="IPR011008">
    <property type="entry name" value="Dimeric_a/b-barrel"/>
</dbReference>
<keyword evidence="2" id="KW-1185">Reference proteome</keyword>
<reference evidence="1 2" key="1">
    <citation type="journal article" date="2020" name="ISME J.">
        <title>Uncovering the hidden diversity of litter-decomposition mechanisms in mushroom-forming fungi.</title>
        <authorList>
            <person name="Floudas D."/>
            <person name="Bentzer J."/>
            <person name="Ahren D."/>
            <person name="Johansson T."/>
            <person name="Persson P."/>
            <person name="Tunlid A."/>
        </authorList>
    </citation>
    <scope>NUCLEOTIDE SEQUENCE [LARGE SCALE GENOMIC DNA]</scope>
    <source>
        <strain evidence="1 2">CBS 291.85</strain>
    </source>
</reference>
<dbReference type="SUPFAM" id="SSF54909">
    <property type="entry name" value="Dimeric alpha+beta barrel"/>
    <property type="match status" value="1"/>
</dbReference>
<organism evidence="1 2">
    <name type="scientific">Tetrapyrgos nigripes</name>
    <dbReference type="NCBI Taxonomy" id="182062"/>
    <lineage>
        <taxon>Eukaryota</taxon>
        <taxon>Fungi</taxon>
        <taxon>Dikarya</taxon>
        <taxon>Basidiomycota</taxon>
        <taxon>Agaricomycotina</taxon>
        <taxon>Agaricomycetes</taxon>
        <taxon>Agaricomycetidae</taxon>
        <taxon>Agaricales</taxon>
        <taxon>Marasmiineae</taxon>
        <taxon>Marasmiaceae</taxon>
        <taxon>Tetrapyrgos</taxon>
    </lineage>
</organism>
<protein>
    <recommendedName>
        <fullName evidence="3">ABM domain-containing protein</fullName>
    </recommendedName>
</protein>
<gene>
    <name evidence="1" type="ORF">D9758_013454</name>
</gene>
<dbReference type="AlphaFoldDB" id="A0A8H5FRK6"/>
<dbReference type="Gene3D" id="3.30.70.100">
    <property type="match status" value="2"/>
</dbReference>
<dbReference type="OrthoDB" id="3830579at2759"/>
<proteinExistence type="predicted"/>
<evidence type="ECO:0000313" key="2">
    <source>
        <dbReference type="Proteomes" id="UP000559256"/>
    </source>
</evidence>
<sequence length="205" mass="23104">MSTSVIEIVKFPANELMNGKPEIYQGVLRTLSEQGGLKNVWYPGPETGTLEDPKLYYVFIEWSTYEDHESFLNSPQYQPFEAGLVSLLGGELTMCHVPLNPAATNAFKGPVVSYRIVNLNPGLDRQKVAETIDAGVVNTVRTFDKCTGVAWGFTREDDNKVAIVTSWESKEAHLEEYQKVAPEFQTLIQDSECFHMNIKHYNAHK</sequence>
<evidence type="ECO:0000313" key="1">
    <source>
        <dbReference type="EMBL" id="KAF5346559.1"/>
    </source>
</evidence>